<dbReference type="Proteomes" id="UP001157439">
    <property type="component" value="Unassembled WGS sequence"/>
</dbReference>
<sequence>MQSNGFATLSRYLFVQLTSKDGVYQENRKVGFYILERKLGLYTFFLSFNSLRVGITNQMSE</sequence>
<reference evidence="1 2" key="1">
    <citation type="journal article" date="2014" name="Int. J. Syst. Evol. Microbiol.">
        <title>Complete genome sequence of Corynebacterium casei LMG S-19264T (=DSM 44701T), isolated from a smear-ripened cheese.</title>
        <authorList>
            <consortium name="US DOE Joint Genome Institute (JGI-PGF)"/>
            <person name="Walter F."/>
            <person name="Albersmeier A."/>
            <person name="Kalinowski J."/>
            <person name="Ruckert C."/>
        </authorList>
    </citation>
    <scope>NUCLEOTIDE SEQUENCE [LARGE SCALE GENOMIC DNA]</scope>
    <source>
        <strain evidence="1 2">NBRC 112785</strain>
    </source>
</reference>
<proteinExistence type="predicted"/>
<gene>
    <name evidence="1" type="ORF">GCM10007894_25700</name>
</gene>
<dbReference type="AlphaFoldDB" id="A0AA37TS08"/>
<accession>A0AA37TS08</accession>
<protein>
    <submittedName>
        <fullName evidence="1">Uncharacterized protein</fullName>
    </submittedName>
</protein>
<evidence type="ECO:0000313" key="1">
    <source>
        <dbReference type="EMBL" id="GLS84593.1"/>
    </source>
</evidence>
<keyword evidence="2" id="KW-1185">Reference proteome</keyword>
<comment type="caution">
    <text evidence="1">The sequence shown here is derived from an EMBL/GenBank/DDBJ whole genome shotgun (WGS) entry which is preliminary data.</text>
</comment>
<name>A0AA37TS08_9GAMM</name>
<organism evidence="1 2">
    <name type="scientific">Paraferrimonas haliotis</name>
    <dbReference type="NCBI Taxonomy" id="2013866"/>
    <lineage>
        <taxon>Bacteria</taxon>
        <taxon>Pseudomonadati</taxon>
        <taxon>Pseudomonadota</taxon>
        <taxon>Gammaproteobacteria</taxon>
        <taxon>Alteromonadales</taxon>
        <taxon>Ferrimonadaceae</taxon>
        <taxon>Paraferrimonas</taxon>
    </lineage>
</organism>
<evidence type="ECO:0000313" key="2">
    <source>
        <dbReference type="Proteomes" id="UP001157439"/>
    </source>
</evidence>
<dbReference type="EMBL" id="BSPO01000003">
    <property type="protein sequence ID" value="GLS84593.1"/>
    <property type="molecule type" value="Genomic_DNA"/>
</dbReference>